<reference evidence="2" key="1">
    <citation type="journal article" date="2022" name="Mol. Ecol. Resour.">
        <title>The genomes of chicory, endive, great burdock and yacon provide insights into Asteraceae palaeo-polyploidization history and plant inulin production.</title>
        <authorList>
            <person name="Fan W."/>
            <person name="Wang S."/>
            <person name="Wang H."/>
            <person name="Wang A."/>
            <person name="Jiang F."/>
            <person name="Liu H."/>
            <person name="Zhao H."/>
            <person name="Xu D."/>
            <person name="Zhang Y."/>
        </authorList>
    </citation>
    <scope>NUCLEOTIDE SEQUENCE [LARGE SCALE GENOMIC DNA]</scope>
    <source>
        <strain evidence="2">cv. Niubang</strain>
    </source>
</reference>
<gene>
    <name evidence="1" type="ORF">L6452_22438</name>
</gene>
<evidence type="ECO:0000313" key="2">
    <source>
        <dbReference type="Proteomes" id="UP001055879"/>
    </source>
</evidence>
<proteinExistence type="predicted"/>
<accession>A0ACB9B0G0</accession>
<dbReference type="EMBL" id="CM042053">
    <property type="protein sequence ID" value="KAI3715456.1"/>
    <property type="molecule type" value="Genomic_DNA"/>
</dbReference>
<comment type="caution">
    <text evidence="1">The sequence shown here is derived from an EMBL/GenBank/DDBJ whole genome shotgun (WGS) entry which is preliminary data.</text>
</comment>
<name>A0ACB9B0G0_ARCLA</name>
<reference evidence="1 2" key="2">
    <citation type="journal article" date="2022" name="Mol. Ecol. Resour.">
        <title>The genomes of chicory, endive, great burdock and yacon provide insights into Asteraceae paleo-polyploidization history and plant inulin production.</title>
        <authorList>
            <person name="Fan W."/>
            <person name="Wang S."/>
            <person name="Wang H."/>
            <person name="Wang A."/>
            <person name="Jiang F."/>
            <person name="Liu H."/>
            <person name="Zhao H."/>
            <person name="Xu D."/>
            <person name="Zhang Y."/>
        </authorList>
    </citation>
    <scope>NUCLEOTIDE SEQUENCE [LARGE SCALE GENOMIC DNA]</scope>
    <source>
        <strain evidence="2">cv. Niubang</strain>
    </source>
</reference>
<protein>
    <submittedName>
        <fullName evidence="1">Uncharacterized protein</fullName>
    </submittedName>
</protein>
<dbReference type="Proteomes" id="UP001055879">
    <property type="component" value="Linkage Group LG07"/>
</dbReference>
<evidence type="ECO:0000313" key="1">
    <source>
        <dbReference type="EMBL" id="KAI3715456.1"/>
    </source>
</evidence>
<sequence>MEIPMEIDEDGGDGTLQCSTILFMKKQSRKEEDDPLIIEEMPSDDEWVANPNDDEDDDGNDVPIEVEDAGPSSSSRKRKSIQVDLDDEDDSDYSYDCGALFYDFNTLILDCLLLDMNYVEIYFFTASGLTPRTASRLTPRLIQGKRLASCLRTLKPWICGGLKRGSISPSN</sequence>
<organism evidence="1 2">
    <name type="scientific">Arctium lappa</name>
    <name type="common">Greater burdock</name>
    <name type="synonym">Lappa major</name>
    <dbReference type="NCBI Taxonomy" id="4217"/>
    <lineage>
        <taxon>Eukaryota</taxon>
        <taxon>Viridiplantae</taxon>
        <taxon>Streptophyta</taxon>
        <taxon>Embryophyta</taxon>
        <taxon>Tracheophyta</taxon>
        <taxon>Spermatophyta</taxon>
        <taxon>Magnoliopsida</taxon>
        <taxon>eudicotyledons</taxon>
        <taxon>Gunneridae</taxon>
        <taxon>Pentapetalae</taxon>
        <taxon>asterids</taxon>
        <taxon>campanulids</taxon>
        <taxon>Asterales</taxon>
        <taxon>Asteraceae</taxon>
        <taxon>Carduoideae</taxon>
        <taxon>Cardueae</taxon>
        <taxon>Arctiinae</taxon>
        <taxon>Arctium</taxon>
    </lineage>
</organism>
<keyword evidence="2" id="KW-1185">Reference proteome</keyword>